<protein>
    <submittedName>
        <fullName evidence="1">Uncharacterized protein</fullName>
    </submittedName>
</protein>
<dbReference type="EMBL" id="KY684104">
    <property type="protein sequence ID" value="ARF10705.1"/>
    <property type="molecule type" value="Genomic_DNA"/>
</dbReference>
<name>A0A1V0SG56_9VIRU</name>
<proteinExistence type="predicted"/>
<gene>
    <name evidence="1" type="ORF">Hokovirus_2_232</name>
</gene>
<accession>A0A1V0SG56</accession>
<reference evidence="1" key="1">
    <citation type="journal article" date="2017" name="Science">
        <title>Giant viruses with an expanded complement of translation system components.</title>
        <authorList>
            <person name="Schulz F."/>
            <person name="Yutin N."/>
            <person name="Ivanova N.N."/>
            <person name="Ortega D.R."/>
            <person name="Lee T.K."/>
            <person name="Vierheilig J."/>
            <person name="Daims H."/>
            <person name="Horn M."/>
            <person name="Wagner M."/>
            <person name="Jensen G.J."/>
            <person name="Kyrpides N.C."/>
            <person name="Koonin E.V."/>
            <person name="Woyke T."/>
        </authorList>
    </citation>
    <scope>NUCLEOTIDE SEQUENCE</scope>
    <source>
        <strain evidence="1">HKV1</strain>
    </source>
</reference>
<evidence type="ECO:0000313" key="1">
    <source>
        <dbReference type="EMBL" id="ARF10705.1"/>
    </source>
</evidence>
<sequence>MNANNNNNNDALAFLGIPRFNPSFTPEVSAPQVFTPEDEENLDEIENDINEYVKAKLEAEFGVVIDPEDDPIYNQFYDQEEEEEEENFYAYYAAMDHLDELQDTDPNWFIEDDESHNARFEIKFRSAAFSRCTPEDTQNNNC</sequence>
<organism evidence="1">
    <name type="scientific">Hokovirus HKV1</name>
    <dbReference type="NCBI Taxonomy" id="1977638"/>
    <lineage>
        <taxon>Viruses</taxon>
        <taxon>Varidnaviria</taxon>
        <taxon>Bamfordvirae</taxon>
        <taxon>Nucleocytoviricota</taxon>
        <taxon>Megaviricetes</taxon>
        <taxon>Imitervirales</taxon>
        <taxon>Mimiviridae</taxon>
        <taxon>Klosneuvirinae</taxon>
        <taxon>Hokovirus</taxon>
    </lineage>
</organism>